<protein>
    <recommendedName>
        <fullName evidence="1">CRAL-TRIO domain-containing protein</fullName>
    </recommendedName>
</protein>
<dbReference type="SMART" id="SM01100">
    <property type="entry name" value="CRAL_TRIO_N"/>
    <property type="match status" value="1"/>
</dbReference>
<dbReference type="EMBL" id="BGPR01002441">
    <property type="protein sequence ID" value="GBM73485.1"/>
    <property type="molecule type" value="Genomic_DNA"/>
</dbReference>
<evidence type="ECO:0000313" key="3">
    <source>
        <dbReference type="Proteomes" id="UP000499080"/>
    </source>
</evidence>
<dbReference type="SUPFAM" id="SSF46938">
    <property type="entry name" value="CRAL/TRIO N-terminal domain"/>
    <property type="match status" value="1"/>
</dbReference>
<dbReference type="SUPFAM" id="SSF52087">
    <property type="entry name" value="CRAL/TRIO domain"/>
    <property type="match status" value="1"/>
</dbReference>
<dbReference type="AlphaFoldDB" id="A0A4Y2I794"/>
<evidence type="ECO:0000259" key="1">
    <source>
        <dbReference type="PROSITE" id="PS50191"/>
    </source>
</evidence>
<dbReference type="PRINTS" id="PR00180">
    <property type="entry name" value="CRETINALDHBP"/>
</dbReference>
<dbReference type="PANTHER" id="PTHR10174">
    <property type="entry name" value="ALPHA-TOCOPHEROL TRANSFER PROTEIN-RELATED"/>
    <property type="match status" value="1"/>
</dbReference>
<proteinExistence type="predicted"/>
<feature type="domain" description="CRAL-TRIO" evidence="1">
    <location>
        <begin position="113"/>
        <end position="242"/>
    </location>
</feature>
<dbReference type="InterPro" id="IPR001251">
    <property type="entry name" value="CRAL-TRIO_dom"/>
</dbReference>
<dbReference type="PROSITE" id="PS50191">
    <property type="entry name" value="CRAL_TRIO"/>
    <property type="match status" value="1"/>
</dbReference>
<gene>
    <name evidence="2" type="ORF">AVEN_6807_1</name>
</gene>
<dbReference type="PANTHER" id="PTHR10174:SF130">
    <property type="entry name" value="ALPHA-TOCOPHEROL TRANSFER PROTEIN-LIKE"/>
    <property type="match status" value="1"/>
</dbReference>
<dbReference type="Gene3D" id="1.10.8.20">
    <property type="entry name" value="N-terminal domain of phosphatidylinositol transfer protein sec14p"/>
    <property type="match status" value="1"/>
</dbReference>
<dbReference type="GO" id="GO:0016020">
    <property type="term" value="C:membrane"/>
    <property type="evidence" value="ECO:0007669"/>
    <property type="project" value="TreeGrafter"/>
</dbReference>
<dbReference type="OrthoDB" id="6432908at2759"/>
<dbReference type="InterPro" id="IPR011074">
    <property type="entry name" value="CRAL/TRIO_N_dom"/>
</dbReference>
<comment type="caution">
    <text evidence="2">The sequence shown here is derived from an EMBL/GenBank/DDBJ whole genome shotgun (WGS) entry which is preliminary data.</text>
</comment>
<reference evidence="2 3" key="1">
    <citation type="journal article" date="2019" name="Sci. Rep.">
        <title>Orb-weaving spider Araneus ventricosus genome elucidates the spidroin gene catalogue.</title>
        <authorList>
            <person name="Kono N."/>
            <person name="Nakamura H."/>
            <person name="Ohtoshi R."/>
            <person name="Moran D.A.P."/>
            <person name="Shinohara A."/>
            <person name="Yoshida Y."/>
            <person name="Fujiwara M."/>
            <person name="Mori M."/>
            <person name="Tomita M."/>
            <person name="Arakawa K."/>
        </authorList>
    </citation>
    <scope>NUCLEOTIDE SEQUENCE [LARGE SCALE GENOMIC DNA]</scope>
</reference>
<keyword evidence="3" id="KW-1185">Reference proteome</keyword>
<organism evidence="2 3">
    <name type="scientific">Araneus ventricosus</name>
    <name type="common">Orbweaver spider</name>
    <name type="synonym">Epeira ventricosa</name>
    <dbReference type="NCBI Taxonomy" id="182803"/>
    <lineage>
        <taxon>Eukaryota</taxon>
        <taxon>Metazoa</taxon>
        <taxon>Ecdysozoa</taxon>
        <taxon>Arthropoda</taxon>
        <taxon>Chelicerata</taxon>
        <taxon>Arachnida</taxon>
        <taxon>Araneae</taxon>
        <taxon>Araneomorphae</taxon>
        <taxon>Entelegynae</taxon>
        <taxon>Araneoidea</taxon>
        <taxon>Araneidae</taxon>
        <taxon>Araneus</taxon>
    </lineage>
</organism>
<dbReference type="Gene3D" id="3.40.525.10">
    <property type="entry name" value="CRAL-TRIO lipid binding domain"/>
    <property type="match status" value="1"/>
</dbReference>
<accession>A0A4Y2I794</accession>
<dbReference type="InterPro" id="IPR036865">
    <property type="entry name" value="CRAL-TRIO_dom_sf"/>
</dbReference>
<dbReference type="CDD" id="cd00170">
    <property type="entry name" value="SEC14"/>
    <property type="match status" value="1"/>
</dbReference>
<dbReference type="GO" id="GO:1902936">
    <property type="term" value="F:phosphatidylinositol bisphosphate binding"/>
    <property type="evidence" value="ECO:0007669"/>
    <property type="project" value="TreeGrafter"/>
</dbReference>
<sequence length="267" mass="31370">MLAYPSTQQKKGITTDHSSTKFLRYEATDIDERSVLEYQKEINETPGNRTTCLEILQNELKNLKDLEPCLDEKFLLNFLRVSKFDTAKAFQRVLNYYKKFDVLTETYKKISFSLQKAQDLRHICISPYRCENNSFLVLGNCAIDYKKFTFAERFYLEILFVHELMENPINQICGGTYVFDYEGFDIHGYLAYSPGWIRMFLDFLVNIFPCRLKALHIVNAPSLFLPIWKIAYPFLPKKIQTRESGGYLHLRLGYKRECTEKSLYSLG</sequence>
<name>A0A4Y2I794_ARAVE</name>
<dbReference type="InterPro" id="IPR036273">
    <property type="entry name" value="CRAL/TRIO_N_dom_sf"/>
</dbReference>
<evidence type="ECO:0000313" key="2">
    <source>
        <dbReference type="EMBL" id="GBM73485.1"/>
    </source>
</evidence>
<dbReference type="Proteomes" id="UP000499080">
    <property type="component" value="Unassembled WGS sequence"/>
</dbReference>
<dbReference type="Pfam" id="PF00650">
    <property type="entry name" value="CRAL_TRIO"/>
    <property type="match status" value="1"/>
</dbReference>